<name>A0A2I0J5A3_PUNGR</name>
<protein>
    <submittedName>
        <fullName evidence="2">Uncharacterized protein</fullName>
    </submittedName>
</protein>
<keyword evidence="3" id="KW-1185">Reference proteome</keyword>
<reference evidence="2 3" key="1">
    <citation type="submission" date="2017-11" db="EMBL/GenBank/DDBJ databases">
        <title>De-novo sequencing of pomegranate (Punica granatum L.) genome.</title>
        <authorList>
            <person name="Akparov Z."/>
            <person name="Amiraslanov A."/>
            <person name="Hajiyeva S."/>
            <person name="Abbasov M."/>
            <person name="Kaur K."/>
            <person name="Hamwieh A."/>
            <person name="Solovyev V."/>
            <person name="Salamov A."/>
            <person name="Braich B."/>
            <person name="Kosarev P."/>
            <person name="Mahmoud A."/>
            <person name="Hajiyev E."/>
            <person name="Babayeva S."/>
            <person name="Izzatullayeva V."/>
            <person name="Mammadov A."/>
            <person name="Mammadov A."/>
            <person name="Sharifova S."/>
            <person name="Ojaghi J."/>
            <person name="Eynullazada K."/>
            <person name="Bayramov B."/>
            <person name="Abdulazimova A."/>
            <person name="Shahmuradov I."/>
        </authorList>
    </citation>
    <scope>NUCLEOTIDE SEQUENCE [LARGE SCALE GENOMIC DNA]</scope>
    <source>
        <strain evidence="3">cv. AG2017</strain>
        <tissue evidence="2">Leaf</tissue>
    </source>
</reference>
<organism evidence="2 3">
    <name type="scientific">Punica granatum</name>
    <name type="common">Pomegranate</name>
    <dbReference type="NCBI Taxonomy" id="22663"/>
    <lineage>
        <taxon>Eukaryota</taxon>
        <taxon>Viridiplantae</taxon>
        <taxon>Streptophyta</taxon>
        <taxon>Embryophyta</taxon>
        <taxon>Tracheophyta</taxon>
        <taxon>Spermatophyta</taxon>
        <taxon>Magnoliopsida</taxon>
        <taxon>eudicotyledons</taxon>
        <taxon>Gunneridae</taxon>
        <taxon>Pentapetalae</taxon>
        <taxon>rosids</taxon>
        <taxon>malvids</taxon>
        <taxon>Myrtales</taxon>
        <taxon>Lythraceae</taxon>
        <taxon>Punica</taxon>
    </lineage>
</organism>
<evidence type="ECO:0000313" key="2">
    <source>
        <dbReference type="EMBL" id="PKI51090.1"/>
    </source>
</evidence>
<sequence>MQVVMAVVGPTRIGDELGMFRSQLVARSSLVAQMSIEFAMYARLVSLVVFCDLYGCLKVSSVAHTSVDPTVNNSPGFTGPSSVMSAGLWRGLLSIFSPGADLSSAPPTPNNPKDQGNHFDSDCTTHQDLILGVHEPLVVVPRSLLRAQSTHAILERQPEPSMQAIPPSIATFLPFGPTIVQPNPRVSNILSSPFTDFSSSPEARAKRLRKTRDGSRELSTTLKGKWPRAP</sequence>
<feature type="compositionally biased region" description="Polar residues" evidence="1">
    <location>
        <begin position="192"/>
        <end position="201"/>
    </location>
</feature>
<accession>A0A2I0J5A3</accession>
<evidence type="ECO:0000313" key="3">
    <source>
        <dbReference type="Proteomes" id="UP000233551"/>
    </source>
</evidence>
<feature type="region of interest" description="Disordered" evidence="1">
    <location>
        <begin position="102"/>
        <end position="121"/>
    </location>
</feature>
<feature type="region of interest" description="Disordered" evidence="1">
    <location>
        <begin position="192"/>
        <end position="230"/>
    </location>
</feature>
<evidence type="ECO:0000256" key="1">
    <source>
        <dbReference type="SAM" id="MobiDB-lite"/>
    </source>
</evidence>
<comment type="caution">
    <text evidence="2">The sequence shown here is derived from an EMBL/GenBank/DDBJ whole genome shotgun (WGS) entry which is preliminary data.</text>
</comment>
<gene>
    <name evidence="2" type="ORF">CRG98_028519</name>
</gene>
<proteinExistence type="predicted"/>
<dbReference type="EMBL" id="PGOL01002047">
    <property type="protein sequence ID" value="PKI51090.1"/>
    <property type="molecule type" value="Genomic_DNA"/>
</dbReference>
<dbReference type="AlphaFoldDB" id="A0A2I0J5A3"/>
<dbReference type="Proteomes" id="UP000233551">
    <property type="component" value="Unassembled WGS sequence"/>
</dbReference>